<proteinExistence type="predicted"/>
<evidence type="ECO:0008006" key="5">
    <source>
        <dbReference type="Google" id="ProtNLM"/>
    </source>
</evidence>
<dbReference type="InterPro" id="IPR011990">
    <property type="entry name" value="TPR-like_helical_dom_sf"/>
</dbReference>
<organism evidence="3 4">
    <name type="scientific">Actinacidiphila cocklensis</name>
    <dbReference type="NCBI Taxonomy" id="887465"/>
    <lineage>
        <taxon>Bacteria</taxon>
        <taxon>Bacillati</taxon>
        <taxon>Actinomycetota</taxon>
        <taxon>Actinomycetes</taxon>
        <taxon>Kitasatosporales</taxon>
        <taxon>Streptomycetaceae</taxon>
        <taxon>Actinacidiphila</taxon>
    </lineage>
</organism>
<gene>
    <name evidence="3" type="ORF">SCOCK_180047</name>
</gene>
<feature type="chain" id="PRO_5040769383" description="Tetratricopeptide repeat protein" evidence="2">
    <location>
        <begin position="25"/>
        <end position="170"/>
    </location>
</feature>
<evidence type="ECO:0000313" key="3">
    <source>
        <dbReference type="EMBL" id="CAG6392670.1"/>
    </source>
</evidence>
<dbReference type="Proteomes" id="UP001152519">
    <property type="component" value="Unassembled WGS sequence"/>
</dbReference>
<sequence>MRRRHVVMVLASASSVFSVLLAVAVNVATGGTLPGPVVWLRGWAWPLVAVQPLGDDRATADALLRLGQSYDHEGRVERGVVLLRQSVALWEAVGDPDRSADARRELGNLLRDGGRYDEAAEHLEASPPTRPPRPRPAAPRPRRSSPASTSRTRRRSGHYCRRPLPEAFSR</sequence>
<feature type="compositionally biased region" description="Pro residues" evidence="1">
    <location>
        <begin position="128"/>
        <end position="139"/>
    </location>
</feature>
<feature type="signal peptide" evidence="2">
    <location>
        <begin position="1"/>
        <end position="24"/>
    </location>
</feature>
<comment type="caution">
    <text evidence="3">The sequence shown here is derived from an EMBL/GenBank/DDBJ whole genome shotgun (WGS) entry which is preliminary data.</text>
</comment>
<dbReference type="Gene3D" id="1.25.40.10">
    <property type="entry name" value="Tetratricopeptide repeat domain"/>
    <property type="match status" value="1"/>
</dbReference>
<evidence type="ECO:0000256" key="2">
    <source>
        <dbReference type="SAM" id="SignalP"/>
    </source>
</evidence>
<dbReference type="AlphaFoldDB" id="A0A9W4GPM8"/>
<dbReference type="EMBL" id="CAJSLV010000046">
    <property type="protein sequence ID" value="CAG6392670.1"/>
    <property type="molecule type" value="Genomic_DNA"/>
</dbReference>
<dbReference type="SUPFAM" id="SSF48452">
    <property type="entry name" value="TPR-like"/>
    <property type="match status" value="1"/>
</dbReference>
<keyword evidence="2" id="KW-0732">Signal</keyword>
<keyword evidence="4" id="KW-1185">Reference proteome</keyword>
<evidence type="ECO:0000313" key="4">
    <source>
        <dbReference type="Proteomes" id="UP001152519"/>
    </source>
</evidence>
<feature type="compositionally biased region" description="Basic residues" evidence="1">
    <location>
        <begin position="151"/>
        <end position="161"/>
    </location>
</feature>
<evidence type="ECO:0000256" key="1">
    <source>
        <dbReference type="SAM" id="MobiDB-lite"/>
    </source>
</evidence>
<feature type="region of interest" description="Disordered" evidence="1">
    <location>
        <begin position="117"/>
        <end position="170"/>
    </location>
</feature>
<name>A0A9W4GPM8_9ACTN</name>
<accession>A0A9W4GPM8</accession>
<dbReference type="Pfam" id="PF13424">
    <property type="entry name" value="TPR_12"/>
    <property type="match status" value="1"/>
</dbReference>
<reference evidence="3" key="1">
    <citation type="submission" date="2021-05" db="EMBL/GenBank/DDBJ databases">
        <authorList>
            <person name="Arsene-Ploetze F."/>
        </authorList>
    </citation>
    <scope>NUCLEOTIDE SEQUENCE</scope>
    <source>
        <strain evidence="3">DSM 42138</strain>
    </source>
</reference>
<protein>
    <recommendedName>
        <fullName evidence="5">Tetratricopeptide repeat protein</fullName>
    </recommendedName>
</protein>